<feature type="binding site" evidence="7">
    <location>
        <position position="267"/>
    </location>
    <ligand>
        <name>[4Fe-4S] cluster</name>
        <dbReference type="ChEBI" id="CHEBI:49883"/>
    </ligand>
</feature>
<dbReference type="NCBIfam" id="TIGR00612">
    <property type="entry name" value="ispG_gcpE"/>
    <property type="match status" value="1"/>
</dbReference>
<dbReference type="STRING" id="258515.SAMN05192585_11965"/>
<dbReference type="Gene3D" id="3.30.413.10">
    <property type="entry name" value="Sulfite Reductase Hemoprotein, domain 1"/>
    <property type="match status" value="1"/>
</dbReference>
<feature type="domain" description="IspG TIM-barrel" evidence="8">
    <location>
        <begin position="7"/>
        <end position="246"/>
    </location>
</feature>
<sequence>MTDRFHTKRVAVGKAFIGGGSPITIQSMLSKRAEDTEGNIEQAKALKEAGCDIIRVAIPDMKAVKLIDAIKSNVDVPLVADIHFDYHLALESAAAGVDKIRINPGNISSDEHVKQVADTCRLKGIPIRIGVNSGSLEKHILERYGAPTAEALCESALYHTSLLTRYDFEDIVLSMKSSNVKTMVTAYRLAAERCSFPLHLGVTEAGTERMGIIKSAEGLAPLLLDDIGDTIRVSLTDDPVKEVSAARDILKGLQLYGGVNIISCPTCGRTSIDLIRLAKEAEAALAGVNKDITVAIMGCAVNGPGEAREADIGIAGGNGEAMLFKKGQIIRKIPEAEIIPVLLAEIKAM</sequence>
<keyword evidence="3 7" id="KW-0560">Oxidoreductase</keyword>
<comment type="catalytic activity">
    <reaction evidence="7">
        <text>(2E)-4-hydroxy-3-methylbut-2-enyl diphosphate + oxidized [flavodoxin] + H2O + 2 H(+) = 2-C-methyl-D-erythritol 2,4-cyclic diphosphate + reduced [flavodoxin]</text>
        <dbReference type="Rhea" id="RHEA:43604"/>
        <dbReference type="Rhea" id="RHEA-COMP:10622"/>
        <dbReference type="Rhea" id="RHEA-COMP:10623"/>
        <dbReference type="ChEBI" id="CHEBI:15377"/>
        <dbReference type="ChEBI" id="CHEBI:15378"/>
        <dbReference type="ChEBI" id="CHEBI:57618"/>
        <dbReference type="ChEBI" id="CHEBI:58210"/>
        <dbReference type="ChEBI" id="CHEBI:58483"/>
        <dbReference type="ChEBI" id="CHEBI:128753"/>
        <dbReference type="EC" id="1.17.7.3"/>
    </reaction>
</comment>
<dbReference type="InterPro" id="IPR011005">
    <property type="entry name" value="Dihydropteroate_synth-like_sf"/>
</dbReference>
<dbReference type="Pfam" id="PF26540">
    <property type="entry name" value="GcpE_C"/>
    <property type="match status" value="1"/>
</dbReference>
<dbReference type="GO" id="GO:0051539">
    <property type="term" value="F:4 iron, 4 sulfur cluster binding"/>
    <property type="evidence" value="ECO:0007669"/>
    <property type="project" value="UniProtKB-UniRule"/>
</dbReference>
<dbReference type="InterPro" id="IPR016425">
    <property type="entry name" value="IspG_bac"/>
</dbReference>
<dbReference type="PANTHER" id="PTHR30454:SF0">
    <property type="entry name" value="4-HYDROXY-3-METHYLBUT-2-EN-1-YL DIPHOSPHATE SYNTHASE (FERREDOXIN), CHLOROPLASTIC"/>
    <property type="match status" value="1"/>
</dbReference>
<dbReference type="NCBIfam" id="NF001540">
    <property type="entry name" value="PRK00366.1"/>
    <property type="match status" value="1"/>
</dbReference>
<dbReference type="InterPro" id="IPR045854">
    <property type="entry name" value="NO2/SO3_Rdtase_4Fe4S_sf"/>
</dbReference>
<protein>
    <recommendedName>
        <fullName evidence="7">4-hydroxy-3-methylbut-2-en-1-yl diphosphate synthase (flavodoxin)</fullName>
        <ecNumber evidence="7">1.17.7.3</ecNumber>
    </recommendedName>
    <alternativeName>
        <fullName evidence="7">1-hydroxy-2-methyl-2-(E)-butenyl 4-diphosphate synthase</fullName>
    </alternativeName>
</protein>
<evidence type="ECO:0000259" key="9">
    <source>
        <dbReference type="Pfam" id="PF26540"/>
    </source>
</evidence>
<gene>
    <name evidence="7" type="primary">ispG</name>
    <name evidence="10" type="ORF">SAMN05192585_11965</name>
</gene>
<dbReference type="GO" id="GO:0046429">
    <property type="term" value="F:4-hydroxy-3-methylbut-2-en-1-yl diphosphate synthase activity (ferredoxin)"/>
    <property type="evidence" value="ECO:0007669"/>
    <property type="project" value="UniProtKB-UniRule"/>
</dbReference>
<dbReference type="GO" id="GO:0005506">
    <property type="term" value="F:iron ion binding"/>
    <property type="evidence" value="ECO:0007669"/>
    <property type="project" value="InterPro"/>
</dbReference>
<comment type="pathway">
    <text evidence="7">Isoprenoid biosynthesis; isopentenyl diphosphate biosynthesis via DXP pathway; isopentenyl diphosphate from 1-deoxy-D-xylulose 5-phosphate: step 5/6.</text>
</comment>
<dbReference type="HAMAP" id="MF_00159">
    <property type="entry name" value="IspG"/>
    <property type="match status" value="1"/>
</dbReference>
<evidence type="ECO:0000256" key="5">
    <source>
        <dbReference type="ARBA" id="ARBA00023014"/>
    </source>
</evidence>
<comment type="similarity">
    <text evidence="7">Belongs to the IspG family.</text>
</comment>
<evidence type="ECO:0000256" key="2">
    <source>
        <dbReference type="ARBA" id="ARBA00022723"/>
    </source>
</evidence>
<evidence type="ECO:0000259" key="8">
    <source>
        <dbReference type="Pfam" id="PF04551"/>
    </source>
</evidence>
<dbReference type="AlphaFoldDB" id="A0A1H0BGE6"/>
<dbReference type="PANTHER" id="PTHR30454">
    <property type="entry name" value="4-HYDROXY-3-METHYLBUT-2-EN-1-YL DIPHOSPHATE SYNTHASE"/>
    <property type="match status" value="1"/>
</dbReference>
<comment type="function">
    <text evidence="7">Converts 2C-methyl-D-erythritol 2,4-cyclodiphosphate (ME-2,4cPP) into 1-hydroxy-2-methyl-2-(E)-butenyl 4-diphosphate.</text>
</comment>
<dbReference type="InterPro" id="IPR058578">
    <property type="entry name" value="IspG_TIM"/>
</dbReference>
<dbReference type="SUPFAM" id="SSF51717">
    <property type="entry name" value="Dihydropteroate synthetase-like"/>
    <property type="match status" value="1"/>
</dbReference>
<evidence type="ECO:0000256" key="7">
    <source>
        <dbReference type="HAMAP-Rule" id="MF_00159"/>
    </source>
</evidence>
<evidence type="ECO:0000313" key="10">
    <source>
        <dbReference type="EMBL" id="SDN44717.1"/>
    </source>
</evidence>
<dbReference type="RefSeq" id="WP_092640580.1">
    <property type="nucleotide sequence ID" value="NZ_FNID01000019.1"/>
</dbReference>
<keyword evidence="11" id="KW-1185">Reference proteome</keyword>
<evidence type="ECO:0000313" key="11">
    <source>
        <dbReference type="Proteomes" id="UP000199182"/>
    </source>
</evidence>
<dbReference type="GO" id="GO:0141197">
    <property type="term" value="F:4-hydroxy-3-methylbut-2-enyl-diphosphate synthase activity (flavodoxin)"/>
    <property type="evidence" value="ECO:0007669"/>
    <property type="project" value="UniProtKB-EC"/>
</dbReference>
<name>A0A1H0BGE6_9FIRM</name>
<keyword evidence="1 7" id="KW-0004">4Fe-4S</keyword>
<comment type="cofactor">
    <cofactor evidence="7">
        <name>[4Fe-4S] cluster</name>
        <dbReference type="ChEBI" id="CHEBI:49883"/>
    </cofactor>
    <text evidence="7">Binds 1 [4Fe-4S] cluster.</text>
</comment>
<organism evidence="10 11">
    <name type="scientific">Acetanaerobacterium elongatum</name>
    <dbReference type="NCBI Taxonomy" id="258515"/>
    <lineage>
        <taxon>Bacteria</taxon>
        <taxon>Bacillati</taxon>
        <taxon>Bacillota</taxon>
        <taxon>Clostridia</taxon>
        <taxon>Eubacteriales</taxon>
        <taxon>Oscillospiraceae</taxon>
        <taxon>Acetanaerobacterium</taxon>
    </lineage>
</organism>
<evidence type="ECO:0000256" key="4">
    <source>
        <dbReference type="ARBA" id="ARBA00023004"/>
    </source>
</evidence>
<keyword evidence="5 7" id="KW-0411">Iron-sulfur</keyword>
<dbReference type="Gene3D" id="3.20.20.20">
    <property type="entry name" value="Dihydropteroate synthase-like"/>
    <property type="match status" value="1"/>
</dbReference>
<dbReference type="OrthoDB" id="9803214at2"/>
<dbReference type="Proteomes" id="UP000199182">
    <property type="component" value="Unassembled WGS sequence"/>
</dbReference>
<dbReference type="FunFam" id="3.20.20.20:FF:000001">
    <property type="entry name" value="4-hydroxy-3-methylbut-2-en-1-yl diphosphate synthase (flavodoxin)"/>
    <property type="match status" value="1"/>
</dbReference>
<dbReference type="EC" id="1.17.7.3" evidence="7"/>
<dbReference type="EMBL" id="FNID01000019">
    <property type="protein sequence ID" value="SDN44717.1"/>
    <property type="molecule type" value="Genomic_DNA"/>
</dbReference>
<evidence type="ECO:0000256" key="6">
    <source>
        <dbReference type="ARBA" id="ARBA00023229"/>
    </source>
</evidence>
<dbReference type="GO" id="GO:0019288">
    <property type="term" value="P:isopentenyl diphosphate biosynthetic process, methylerythritol 4-phosphate pathway"/>
    <property type="evidence" value="ECO:0007669"/>
    <property type="project" value="UniProtKB-UniRule"/>
</dbReference>
<evidence type="ECO:0000256" key="3">
    <source>
        <dbReference type="ARBA" id="ARBA00023002"/>
    </source>
</evidence>
<dbReference type="Pfam" id="PF04551">
    <property type="entry name" value="GcpE"/>
    <property type="match status" value="1"/>
</dbReference>
<proteinExistence type="inferred from homology"/>
<dbReference type="PIRSF" id="PIRSF004640">
    <property type="entry name" value="IspG"/>
    <property type="match status" value="1"/>
</dbReference>
<dbReference type="SUPFAM" id="SSF56014">
    <property type="entry name" value="Nitrite and sulphite reductase 4Fe-4S domain-like"/>
    <property type="match status" value="1"/>
</dbReference>
<feature type="binding site" evidence="7">
    <location>
        <position position="306"/>
    </location>
    <ligand>
        <name>[4Fe-4S] cluster</name>
        <dbReference type="ChEBI" id="CHEBI:49883"/>
    </ligand>
</feature>
<feature type="binding site" evidence="7">
    <location>
        <position position="299"/>
    </location>
    <ligand>
        <name>[4Fe-4S] cluster</name>
        <dbReference type="ChEBI" id="CHEBI:49883"/>
    </ligand>
</feature>
<evidence type="ECO:0000256" key="1">
    <source>
        <dbReference type="ARBA" id="ARBA00022485"/>
    </source>
</evidence>
<feature type="domain" description="IspG C-terminal" evidence="9">
    <location>
        <begin position="260"/>
        <end position="347"/>
    </location>
</feature>
<dbReference type="InterPro" id="IPR004588">
    <property type="entry name" value="IspG_bac-typ"/>
</dbReference>
<keyword evidence="4 7" id="KW-0408">Iron</keyword>
<dbReference type="UniPathway" id="UPA00056">
    <property type="reaction ID" value="UER00096"/>
</dbReference>
<reference evidence="10 11" key="1">
    <citation type="submission" date="2016-10" db="EMBL/GenBank/DDBJ databases">
        <authorList>
            <person name="de Groot N.N."/>
        </authorList>
    </citation>
    <scope>NUCLEOTIDE SEQUENCE [LARGE SCALE GENOMIC DNA]</scope>
    <source>
        <strain evidence="10 11">CGMCC 1.5012</strain>
    </source>
</reference>
<keyword evidence="2 7" id="KW-0479">Metal-binding</keyword>
<dbReference type="GO" id="GO:0016114">
    <property type="term" value="P:terpenoid biosynthetic process"/>
    <property type="evidence" value="ECO:0007669"/>
    <property type="project" value="InterPro"/>
</dbReference>
<dbReference type="InterPro" id="IPR058579">
    <property type="entry name" value="IspG_C"/>
</dbReference>
<feature type="binding site" evidence="7">
    <location>
        <position position="264"/>
    </location>
    <ligand>
        <name>[4Fe-4S] cluster</name>
        <dbReference type="ChEBI" id="CHEBI:49883"/>
    </ligand>
</feature>
<keyword evidence="6 7" id="KW-0414">Isoprene biosynthesis</keyword>
<accession>A0A1H0BGE6</accession>